<evidence type="ECO:0000259" key="1">
    <source>
        <dbReference type="PROSITE" id="PS50035"/>
    </source>
</evidence>
<accession>A0A8B5XLT3</accession>
<dbReference type="GO" id="GO:0030572">
    <property type="term" value="F:phosphatidyltransferase activity"/>
    <property type="evidence" value="ECO:0007669"/>
    <property type="project" value="UniProtKB-ARBA"/>
</dbReference>
<gene>
    <name evidence="2" type="ORF">AZK02_11960</name>
</gene>
<comment type="caution">
    <text evidence="2">The sequence shown here is derived from an EMBL/GenBank/DDBJ whole genome shotgun (WGS) entry which is preliminary data.</text>
</comment>
<organism evidence="2 3">
    <name type="scientific">Streptococcus pneumoniae</name>
    <dbReference type="NCBI Taxonomy" id="1313"/>
    <lineage>
        <taxon>Bacteria</taxon>
        <taxon>Bacillati</taxon>
        <taxon>Bacillota</taxon>
        <taxon>Bacilli</taxon>
        <taxon>Lactobacillales</taxon>
        <taxon>Streptococcaceae</taxon>
        <taxon>Streptococcus</taxon>
    </lineage>
</organism>
<dbReference type="Pfam" id="PF13091">
    <property type="entry name" value="PLDc_2"/>
    <property type="match status" value="1"/>
</dbReference>
<dbReference type="SUPFAM" id="SSF56024">
    <property type="entry name" value="Phospholipase D/nuclease"/>
    <property type="match status" value="1"/>
</dbReference>
<feature type="non-terminal residue" evidence="2">
    <location>
        <position position="232"/>
    </location>
</feature>
<reference evidence="2 3" key="1">
    <citation type="submission" date="2019-07" db="EMBL/GenBank/DDBJ databases">
        <authorList>
            <person name="Mohale T."/>
        </authorList>
    </citation>
    <scope>NUCLEOTIDE SEQUENCE [LARGE SCALE GENOMIC DNA]</scope>
    <source>
        <strain evidence="2 3">NTPn 189</strain>
    </source>
</reference>
<dbReference type="PROSITE" id="PS50035">
    <property type="entry name" value="PLD"/>
    <property type="match status" value="1"/>
</dbReference>
<dbReference type="AlphaFoldDB" id="A0A8B5XLT3"/>
<dbReference type="GO" id="GO:0032049">
    <property type="term" value="P:cardiolipin biosynthetic process"/>
    <property type="evidence" value="ECO:0007669"/>
    <property type="project" value="UniProtKB-ARBA"/>
</dbReference>
<proteinExistence type="predicted"/>
<dbReference type="Proteomes" id="UP000318940">
    <property type="component" value="Unassembled WGS sequence"/>
</dbReference>
<evidence type="ECO:0000313" key="3">
    <source>
        <dbReference type="Proteomes" id="UP000318940"/>
    </source>
</evidence>
<protein>
    <submittedName>
        <fullName evidence="2">Cardiolipin synthase</fullName>
    </submittedName>
</protein>
<dbReference type="PANTHER" id="PTHR21248:SF22">
    <property type="entry name" value="PHOSPHOLIPASE D"/>
    <property type="match status" value="1"/>
</dbReference>
<evidence type="ECO:0000313" key="2">
    <source>
        <dbReference type="EMBL" id="TVW23062.1"/>
    </source>
</evidence>
<dbReference type="EMBL" id="VMVH01000250">
    <property type="protein sequence ID" value="TVW23062.1"/>
    <property type="molecule type" value="Genomic_DNA"/>
</dbReference>
<dbReference type="SMART" id="SM00155">
    <property type="entry name" value="PLDc"/>
    <property type="match status" value="1"/>
</dbReference>
<dbReference type="InterPro" id="IPR025202">
    <property type="entry name" value="PLD-like_dom"/>
</dbReference>
<feature type="domain" description="PLD phosphodiesterase" evidence="1">
    <location>
        <begin position="128"/>
        <end position="155"/>
    </location>
</feature>
<dbReference type="CDD" id="cd09154">
    <property type="entry name" value="PLDc_SMU_988_like_1"/>
    <property type="match status" value="1"/>
</dbReference>
<dbReference type="PANTHER" id="PTHR21248">
    <property type="entry name" value="CARDIOLIPIN SYNTHASE"/>
    <property type="match status" value="1"/>
</dbReference>
<dbReference type="InterPro" id="IPR001736">
    <property type="entry name" value="PLipase_D/transphosphatidylase"/>
</dbReference>
<name>A0A8B5XLT3_STREE</name>
<sequence>QKLKEDDKAAYGVIKSLLSMDSNADVYDRTDSQFFSSGESMWQHMLEDLKKAEKFIFLEYYIVEEGLMWNSILDILEQKAAQGVEVKMLYDDIGCMATLPGDYTVQLRSRGIEAHKFNKVIPRLTVAYNNRDHRKILVIDGQVAYTGGINLADEYINHVERFGYWKDSGIRLDGPGVKALTRLFLMAWYINRGEISDFDQYHLENQPRSSQRLCIPYGSGPKPIFRTQVGKK</sequence>
<feature type="non-terminal residue" evidence="2">
    <location>
        <position position="1"/>
    </location>
</feature>
<dbReference type="Gene3D" id="3.30.870.10">
    <property type="entry name" value="Endonuclease Chain A"/>
    <property type="match status" value="1"/>
</dbReference>